<organism evidence="2 3">
    <name type="scientific">Blepharisma stoltei</name>
    <dbReference type="NCBI Taxonomy" id="1481888"/>
    <lineage>
        <taxon>Eukaryota</taxon>
        <taxon>Sar</taxon>
        <taxon>Alveolata</taxon>
        <taxon>Ciliophora</taxon>
        <taxon>Postciliodesmatophora</taxon>
        <taxon>Heterotrichea</taxon>
        <taxon>Heterotrichida</taxon>
        <taxon>Blepharismidae</taxon>
        <taxon>Blepharisma</taxon>
    </lineage>
</organism>
<evidence type="ECO:0000313" key="3">
    <source>
        <dbReference type="Proteomes" id="UP001162131"/>
    </source>
</evidence>
<dbReference type="GO" id="GO:0005615">
    <property type="term" value="C:extracellular space"/>
    <property type="evidence" value="ECO:0007669"/>
    <property type="project" value="TreeGrafter"/>
</dbReference>
<dbReference type="InterPro" id="IPR004245">
    <property type="entry name" value="DUF229"/>
</dbReference>
<evidence type="ECO:0008006" key="4">
    <source>
        <dbReference type="Google" id="ProtNLM"/>
    </source>
</evidence>
<name>A0AAU9ISH3_9CILI</name>
<feature type="transmembrane region" description="Helical" evidence="1">
    <location>
        <begin position="20"/>
        <end position="40"/>
    </location>
</feature>
<reference evidence="2" key="1">
    <citation type="submission" date="2021-09" db="EMBL/GenBank/DDBJ databases">
        <authorList>
            <consortium name="AG Swart"/>
            <person name="Singh M."/>
            <person name="Singh A."/>
            <person name="Seah K."/>
            <person name="Emmerich C."/>
        </authorList>
    </citation>
    <scope>NUCLEOTIDE SEQUENCE</scope>
    <source>
        <strain evidence="2">ATCC30299</strain>
    </source>
</reference>
<dbReference type="Proteomes" id="UP001162131">
    <property type="component" value="Unassembled WGS sequence"/>
</dbReference>
<feature type="transmembrane region" description="Helical" evidence="1">
    <location>
        <begin position="114"/>
        <end position="136"/>
    </location>
</feature>
<proteinExistence type="predicted"/>
<comment type="caution">
    <text evidence="2">The sequence shown here is derived from an EMBL/GenBank/DDBJ whole genome shotgun (WGS) entry which is preliminary data.</text>
</comment>
<dbReference type="Gene3D" id="3.40.720.10">
    <property type="entry name" value="Alkaline Phosphatase, subunit A"/>
    <property type="match status" value="1"/>
</dbReference>
<dbReference type="InterPro" id="IPR017850">
    <property type="entry name" value="Alkaline_phosphatase_core_sf"/>
</dbReference>
<keyword evidence="1" id="KW-1133">Transmembrane helix</keyword>
<dbReference type="AlphaFoldDB" id="A0AAU9ISH3"/>
<keyword evidence="1" id="KW-0812">Transmembrane</keyword>
<protein>
    <recommendedName>
        <fullName evidence="4">Sulfatase N-terminal domain-containing protein</fullName>
    </recommendedName>
</protein>
<sequence>MNNPNLSDQPVGKLQPKDAYFFFAYLASFKISTLLYVYTLQGGDVKYVTGHLVDFGICLAISVLSTLCLTILPIFYFSQINIAVKIAAIATGWLIFMASAIADLSTTLLHHGQYNLTAFFMFWTILFMITLSIKFCFYAKRNVGPKKFWICVIIIALLWVYIWESRSEVAIKNWNKTLGGDHLVYKWPRCNIELRGTPWMAILPDRTMNFFMGSNDCPKVKKIANLNNGVLEIDCDEKYAEIIENPDFLSAHTDPFIIDETGIENWIADSKGLEKKYKVTGKSTLNITSEYFQVKCGSTENYFVQNTPIDDVKQRLNNKTSEISRMNLLIFQIDTLSRAHFMRKLVKTVKKMEFLNSTNEYDVFEMVRLSTIGFNTELNTKALYTGSQLRQNRSGRPIWEIFQKQDNAVLYLNGFCEDWSWRFLKKKPYGMDHLVFKPWCHPAYHPVNTTFSNFNGVNSMRRRCIDGKPVNEHLFGYLKQFWNNYKEYGKMVLSPLQEAHEASMEVIATLDPGLSSLLDWFYSTGNLNNTVLIITSDHGSHMSLYYTFSQAGRIEHKMPEIFMIFPKWFTEKYPHIKQGLLENKQRLMSHYDTHWTIRSLAKLPEFRGSQSNYDENLNSHTSLWDCQANEKYMKDIWYFREKEFYNADGWDNFDNQLPNVFTKLRYCIDTYEKPEPDEDPMKHELPADKSRFLGFDKPIKLNLENVPSCKSKTCYDVTVYDVIKDYDSYIWLLDAAFDLEMQSWISSENFINKAENITQEKLADIEAWGTLHAPGTGRFRFGYSLFNYTSDRGCKDIGSMECPCS</sequence>
<feature type="transmembrane region" description="Helical" evidence="1">
    <location>
        <begin position="148"/>
        <end position="163"/>
    </location>
</feature>
<dbReference type="SUPFAM" id="SSF53649">
    <property type="entry name" value="Alkaline phosphatase-like"/>
    <property type="match status" value="1"/>
</dbReference>
<feature type="transmembrane region" description="Helical" evidence="1">
    <location>
        <begin position="82"/>
        <end position="102"/>
    </location>
</feature>
<feature type="transmembrane region" description="Helical" evidence="1">
    <location>
        <begin position="52"/>
        <end position="75"/>
    </location>
</feature>
<gene>
    <name evidence="2" type="ORF">BSTOLATCC_MIC15601</name>
</gene>
<keyword evidence="1" id="KW-0472">Membrane</keyword>
<evidence type="ECO:0000256" key="1">
    <source>
        <dbReference type="SAM" id="Phobius"/>
    </source>
</evidence>
<keyword evidence="3" id="KW-1185">Reference proteome</keyword>
<evidence type="ECO:0000313" key="2">
    <source>
        <dbReference type="EMBL" id="CAG9316162.1"/>
    </source>
</evidence>
<dbReference type="EMBL" id="CAJZBQ010000015">
    <property type="protein sequence ID" value="CAG9316162.1"/>
    <property type="molecule type" value="Genomic_DNA"/>
</dbReference>
<dbReference type="Pfam" id="PF02995">
    <property type="entry name" value="DUF229"/>
    <property type="match status" value="1"/>
</dbReference>
<accession>A0AAU9ISH3</accession>
<dbReference type="PANTHER" id="PTHR10974">
    <property type="entry name" value="FI08016P-RELATED"/>
    <property type="match status" value="1"/>
</dbReference>
<dbReference type="PANTHER" id="PTHR10974:SF1">
    <property type="entry name" value="FI08016P-RELATED"/>
    <property type="match status" value="1"/>
</dbReference>